<proteinExistence type="predicted"/>
<evidence type="ECO:0000313" key="3">
    <source>
        <dbReference type="Proteomes" id="UP000029452"/>
    </source>
</evidence>
<sequence>MHRDLLVPTLSIFPNCHSRHSGIFYLPKASTRVEFPRCPAVGNGGYSGPLSALPEVSTGSGQPPRGNRKDVFSSFRKFMKQLSRFPGEDRSGDGAQGPLTGQHHQDHQQRQRTAGPSLKNDFRPENFLPCSPS</sequence>
<feature type="region of interest" description="Disordered" evidence="1">
    <location>
        <begin position="44"/>
        <end position="133"/>
    </location>
</feature>
<dbReference type="EMBL" id="JPGK01000014">
    <property type="protein sequence ID" value="KGA92586.1"/>
    <property type="molecule type" value="Genomic_DNA"/>
</dbReference>
<evidence type="ECO:0000256" key="1">
    <source>
        <dbReference type="SAM" id="MobiDB-lite"/>
    </source>
</evidence>
<protein>
    <submittedName>
        <fullName evidence="2">Uncharacterized protein</fullName>
    </submittedName>
</protein>
<evidence type="ECO:0000313" key="2">
    <source>
        <dbReference type="EMBL" id="KGA92586.1"/>
    </source>
</evidence>
<dbReference type="Proteomes" id="UP000029452">
    <property type="component" value="Unassembled WGS sequence"/>
</dbReference>
<organism evidence="2 3">
    <name type="scientific">Leptospirillum ferriphilum</name>
    <dbReference type="NCBI Taxonomy" id="178606"/>
    <lineage>
        <taxon>Bacteria</taxon>
        <taxon>Pseudomonadati</taxon>
        <taxon>Nitrospirota</taxon>
        <taxon>Nitrospiria</taxon>
        <taxon>Nitrospirales</taxon>
        <taxon>Nitrospiraceae</taxon>
        <taxon>Leptospirillum</taxon>
    </lineage>
</organism>
<dbReference type="AlphaFoldDB" id="A0A094YHD5"/>
<reference evidence="2 3" key="1">
    <citation type="submission" date="2014-06" db="EMBL/GenBank/DDBJ databases">
        <title>Draft genome sequence of iron oxidizing acidophile Leptospirillum ferriphilum DSM14647.</title>
        <authorList>
            <person name="Cardenas J.P."/>
            <person name="Lazcano M."/>
            <person name="Ossandon F.J."/>
            <person name="Corbett M."/>
            <person name="Holmes D.S."/>
            <person name="Watkin E."/>
        </authorList>
    </citation>
    <scope>NUCLEOTIDE SEQUENCE [LARGE SCALE GENOMIC DNA]</scope>
    <source>
        <strain evidence="2 3">DSM 14647</strain>
    </source>
</reference>
<accession>A0A094YHD5</accession>
<gene>
    <name evidence="2" type="ORF">LptCag_1730</name>
</gene>
<name>A0A094YHD5_9BACT</name>
<comment type="caution">
    <text evidence="2">The sequence shown here is derived from an EMBL/GenBank/DDBJ whole genome shotgun (WGS) entry which is preliminary data.</text>
</comment>